<dbReference type="Gene3D" id="3.40.33.10">
    <property type="entry name" value="CAP"/>
    <property type="match status" value="1"/>
</dbReference>
<accession>A0A1G7BNW4</accession>
<keyword evidence="4" id="KW-1185">Reference proteome</keyword>
<dbReference type="PANTHER" id="PTHR31157">
    <property type="entry name" value="SCP DOMAIN-CONTAINING PROTEIN"/>
    <property type="match status" value="1"/>
</dbReference>
<proteinExistence type="predicted"/>
<protein>
    <submittedName>
        <fullName evidence="3">Uncharacterized conserved protein YkwD, contains CAP (CSP/antigen 5/PR1) domain</fullName>
    </submittedName>
</protein>
<evidence type="ECO:0000313" key="4">
    <source>
        <dbReference type="Proteomes" id="UP000198994"/>
    </source>
</evidence>
<gene>
    <name evidence="3" type="ORF">SAMN04488105_102289</name>
</gene>
<dbReference type="Pfam" id="PF00188">
    <property type="entry name" value="CAP"/>
    <property type="match status" value="1"/>
</dbReference>
<dbReference type="OrthoDB" id="9811255at2"/>
<sequence>MKLASLAALLILPLAGCLEVDVSDAAATPAASSSARSGTKSDGLFYQYGSASTPADANVDPGTALNEYRTAHGLSKLRKSKKLTAAAQGHARDVARMGKVTHTGSDGSSIGDRARAEGYRYARIAENVAWTARGFPTVMQVWDDSPSHRETLQLRDVDQYGLARSGQYWVLMVGRSQ</sequence>
<evidence type="ECO:0000259" key="2">
    <source>
        <dbReference type="Pfam" id="PF00188"/>
    </source>
</evidence>
<dbReference type="Proteomes" id="UP000198994">
    <property type="component" value="Unassembled WGS sequence"/>
</dbReference>
<name>A0A1G7BNW4_9RHOB</name>
<feature type="chain" id="PRO_5011781066" evidence="1">
    <location>
        <begin position="21"/>
        <end position="177"/>
    </location>
</feature>
<keyword evidence="1" id="KW-0732">Signal</keyword>
<dbReference type="EMBL" id="FNAV01000002">
    <property type="protein sequence ID" value="SDE28622.1"/>
    <property type="molecule type" value="Genomic_DNA"/>
</dbReference>
<evidence type="ECO:0000256" key="1">
    <source>
        <dbReference type="SAM" id="SignalP"/>
    </source>
</evidence>
<feature type="domain" description="SCP" evidence="2">
    <location>
        <begin position="64"/>
        <end position="166"/>
    </location>
</feature>
<dbReference type="PANTHER" id="PTHR31157:SF1">
    <property type="entry name" value="SCP DOMAIN-CONTAINING PROTEIN"/>
    <property type="match status" value="1"/>
</dbReference>
<feature type="signal peptide" evidence="1">
    <location>
        <begin position="1"/>
        <end position="20"/>
    </location>
</feature>
<dbReference type="InterPro" id="IPR014044">
    <property type="entry name" value="CAP_dom"/>
</dbReference>
<dbReference type="RefSeq" id="WP_089955549.1">
    <property type="nucleotide sequence ID" value="NZ_FNAV01000002.1"/>
</dbReference>
<dbReference type="InterPro" id="IPR035940">
    <property type="entry name" value="CAP_sf"/>
</dbReference>
<dbReference type="AlphaFoldDB" id="A0A1G7BNW4"/>
<dbReference type="CDD" id="cd05379">
    <property type="entry name" value="CAP_bacterial"/>
    <property type="match status" value="1"/>
</dbReference>
<dbReference type="STRING" id="282683.SAMN04488105_102289"/>
<organism evidence="3 4">
    <name type="scientific">Salipiger thiooxidans</name>
    <dbReference type="NCBI Taxonomy" id="282683"/>
    <lineage>
        <taxon>Bacteria</taxon>
        <taxon>Pseudomonadati</taxon>
        <taxon>Pseudomonadota</taxon>
        <taxon>Alphaproteobacteria</taxon>
        <taxon>Rhodobacterales</taxon>
        <taxon>Roseobacteraceae</taxon>
        <taxon>Salipiger</taxon>
    </lineage>
</organism>
<reference evidence="4" key="1">
    <citation type="submission" date="2016-10" db="EMBL/GenBank/DDBJ databases">
        <authorList>
            <person name="Varghese N."/>
            <person name="Submissions S."/>
        </authorList>
    </citation>
    <scope>NUCLEOTIDE SEQUENCE [LARGE SCALE GENOMIC DNA]</scope>
    <source>
        <strain evidence="4">DSM 10146</strain>
    </source>
</reference>
<evidence type="ECO:0000313" key="3">
    <source>
        <dbReference type="EMBL" id="SDE28622.1"/>
    </source>
</evidence>
<dbReference type="SUPFAM" id="SSF55797">
    <property type="entry name" value="PR-1-like"/>
    <property type="match status" value="1"/>
</dbReference>